<dbReference type="SUPFAM" id="SSF58104">
    <property type="entry name" value="Methyl-accepting chemotaxis protein (MCP) signaling domain"/>
    <property type="match status" value="1"/>
</dbReference>
<feature type="transmembrane region" description="Helical" evidence="8">
    <location>
        <begin position="194"/>
        <end position="219"/>
    </location>
</feature>
<evidence type="ECO:0000259" key="10">
    <source>
        <dbReference type="PROSITE" id="PS50885"/>
    </source>
</evidence>
<evidence type="ECO:0000256" key="8">
    <source>
        <dbReference type="SAM" id="Phobius"/>
    </source>
</evidence>
<feature type="transmembrane region" description="Helical" evidence="8">
    <location>
        <begin position="32"/>
        <end position="53"/>
    </location>
</feature>
<dbReference type="SMART" id="SM00283">
    <property type="entry name" value="MA"/>
    <property type="match status" value="1"/>
</dbReference>
<dbReference type="Proteomes" id="UP001500782">
    <property type="component" value="Unassembled WGS sequence"/>
</dbReference>
<dbReference type="Pfam" id="PF00015">
    <property type="entry name" value="MCPsignal"/>
    <property type="match status" value="1"/>
</dbReference>
<evidence type="ECO:0000256" key="5">
    <source>
        <dbReference type="ARBA" id="ARBA00029447"/>
    </source>
</evidence>
<dbReference type="Gene3D" id="6.10.340.10">
    <property type="match status" value="1"/>
</dbReference>
<evidence type="ECO:0000313" key="11">
    <source>
        <dbReference type="EMBL" id="GAA0345909.1"/>
    </source>
</evidence>
<evidence type="ECO:0000259" key="9">
    <source>
        <dbReference type="PROSITE" id="PS50111"/>
    </source>
</evidence>
<reference evidence="12" key="1">
    <citation type="journal article" date="2019" name="Int. J. Syst. Evol. Microbiol.">
        <title>The Global Catalogue of Microorganisms (GCM) 10K type strain sequencing project: providing services to taxonomists for standard genome sequencing and annotation.</title>
        <authorList>
            <consortium name="The Broad Institute Genomics Platform"/>
            <consortium name="The Broad Institute Genome Sequencing Center for Infectious Disease"/>
            <person name="Wu L."/>
            <person name="Ma J."/>
        </authorList>
    </citation>
    <scope>NUCLEOTIDE SEQUENCE [LARGE SCALE GENOMIC DNA]</scope>
    <source>
        <strain evidence="12">JCM 9731</strain>
    </source>
</reference>
<comment type="similarity">
    <text evidence="5">Belongs to the methyl-accepting chemotaxis (MCP) protein family.</text>
</comment>
<accession>A0ABP3GL29</accession>
<comment type="caution">
    <text evidence="11">The sequence shown here is derived from an EMBL/GenBank/DDBJ whole genome shotgun (WGS) entry which is preliminary data.</text>
</comment>
<keyword evidence="4 6" id="KW-0807">Transducer</keyword>
<evidence type="ECO:0000256" key="3">
    <source>
        <dbReference type="ARBA" id="ARBA00023136"/>
    </source>
</evidence>
<feature type="coiled-coil region" evidence="7">
    <location>
        <begin position="485"/>
        <end position="519"/>
    </location>
</feature>
<feature type="domain" description="HAMP" evidence="10">
    <location>
        <begin position="216"/>
        <end position="269"/>
    </location>
</feature>
<protein>
    <recommendedName>
        <fullName evidence="13">Methyl-accepting chemotaxis protein</fullName>
    </recommendedName>
</protein>
<keyword evidence="7" id="KW-0175">Coiled coil</keyword>
<sequence length="575" mass="64805">MKKASSHNISQKENIGDLLKSFLKRLNLSTRLFLLFVILFISSIVIVGVSSYMKAKELTMESIENRLVREVELMGYITQNLKFVYVSDEDYFMQQVEVNIRQQQSKLETDGIKSEFFYIKNNEVVPSKISEGEVPAFSKEFITNIATSKNGVLHESIDNKDYTIVFQDMEQINGIYVMLIPTHSYMEDVSQMGYFTLFVILVSTIIISILIILFVRTLTKPLNTLRKTMLEVRDGNLNPSVEINTTIPEIISLHESYNAMIGQMSEILFELKSTTIEVETKGKELKDSSKYNLESSRQLISAIDAVRLGAEQTASSSDINVNSFRTMKYQIVEMMNNMKEVYKSSENMNLSSKRGEKNMTELISMIHTFEKDFDQLTQTIKDVNDYSFSITKLVELVKGIAERTKLLALNATIEAARAGESGKGFAVVASEVRKLAEQSANATLEISKTISSMEAVTVGATQEFEQILTKINGTLSTANESKYSIAEMMQEISSVSTKLEGMQEELKGLESLLPDLELAADSFSTVSQETLERTEEMLTVSVNQVRYLEETDMIGLKLNQLSNSLSNLTQKFKVD</sequence>
<feature type="domain" description="Methyl-accepting transducer" evidence="9">
    <location>
        <begin position="288"/>
        <end position="538"/>
    </location>
</feature>
<dbReference type="RefSeq" id="WP_343803410.1">
    <property type="nucleotide sequence ID" value="NZ_BAAADJ010000064.1"/>
</dbReference>
<evidence type="ECO:0000256" key="2">
    <source>
        <dbReference type="ARBA" id="ARBA00022475"/>
    </source>
</evidence>
<dbReference type="CDD" id="cd06225">
    <property type="entry name" value="HAMP"/>
    <property type="match status" value="1"/>
</dbReference>
<keyword evidence="2" id="KW-1003">Cell membrane</keyword>
<dbReference type="EMBL" id="BAAADJ010000064">
    <property type="protein sequence ID" value="GAA0345909.1"/>
    <property type="molecule type" value="Genomic_DNA"/>
</dbReference>
<dbReference type="PRINTS" id="PR00260">
    <property type="entry name" value="CHEMTRNSDUCR"/>
</dbReference>
<evidence type="ECO:0000256" key="7">
    <source>
        <dbReference type="SAM" id="Coils"/>
    </source>
</evidence>
<proteinExistence type="inferred from homology"/>
<dbReference type="Gene3D" id="1.10.287.950">
    <property type="entry name" value="Methyl-accepting chemotaxis protein"/>
    <property type="match status" value="1"/>
</dbReference>
<keyword evidence="12" id="KW-1185">Reference proteome</keyword>
<keyword evidence="3 8" id="KW-0472">Membrane</keyword>
<dbReference type="InterPro" id="IPR004089">
    <property type="entry name" value="MCPsignal_dom"/>
</dbReference>
<evidence type="ECO:0000256" key="4">
    <source>
        <dbReference type="ARBA" id="ARBA00023224"/>
    </source>
</evidence>
<dbReference type="PROSITE" id="PS50885">
    <property type="entry name" value="HAMP"/>
    <property type="match status" value="1"/>
</dbReference>
<dbReference type="SMART" id="SM00304">
    <property type="entry name" value="HAMP"/>
    <property type="match status" value="1"/>
</dbReference>
<organism evidence="11 12">
    <name type="scientific">Bacillus carboniphilus</name>
    <dbReference type="NCBI Taxonomy" id="86663"/>
    <lineage>
        <taxon>Bacteria</taxon>
        <taxon>Bacillati</taxon>
        <taxon>Bacillota</taxon>
        <taxon>Bacilli</taxon>
        <taxon>Bacillales</taxon>
        <taxon>Bacillaceae</taxon>
        <taxon>Bacillus</taxon>
    </lineage>
</organism>
<dbReference type="Pfam" id="PF00672">
    <property type="entry name" value="HAMP"/>
    <property type="match status" value="1"/>
</dbReference>
<dbReference type="PANTHER" id="PTHR32089:SF112">
    <property type="entry name" value="LYSOZYME-LIKE PROTEIN-RELATED"/>
    <property type="match status" value="1"/>
</dbReference>
<keyword evidence="8" id="KW-1133">Transmembrane helix</keyword>
<gene>
    <name evidence="11" type="ORF">GCM10008967_40420</name>
</gene>
<name>A0ABP3GL29_9BACI</name>
<dbReference type="PANTHER" id="PTHR32089">
    <property type="entry name" value="METHYL-ACCEPTING CHEMOTAXIS PROTEIN MCPB"/>
    <property type="match status" value="1"/>
</dbReference>
<dbReference type="PROSITE" id="PS50111">
    <property type="entry name" value="CHEMOTAXIS_TRANSDUC_2"/>
    <property type="match status" value="1"/>
</dbReference>
<comment type="subcellular location">
    <subcellularLocation>
        <location evidence="1">Cell membrane</location>
    </subcellularLocation>
</comment>
<evidence type="ECO:0000256" key="1">
    <source>
        <dbReference type="ARBA" id="ARBA00004236"/>
    </source>
</evidence>
<dbReference type="InterPro" id="IPR003660">
    <property type="entry name" value="HAMP_dom"/>
</dbReference>
<evidence type="ECO:0000313" key="12">
    <source>
        <dbReference type="Proteomes" id="UP001500782"/>
    </source>
</evidence>
<dbReference type="InterPro" id="IPR004090">
    <property type="entry name" value="Chemotax_Me-accpt_rcpt"/>
</dbReference>
<keyword evidence="8" id="KW-0812">Transmembrane</keyword>
<evidence type="ECO:0008006" key="13">
    <source>
        <dbReference type="Google" id="ProtNLM"/>
    </source>
</evidence>
<evidence type="ECO:0000256" key="6">
    <source>
        <dbReference type="PROSITE-ProRule" id="PRU00284"/>
    </source>
</evidence>